<gene>
    <name evidence="1" type="ORF">FOC84_29535</name>
</gene>
<evidence type="ECO:0000313" key="2">
    <source>
        <dbReference type="Proteomes" id="UP000500970"/>
    </source>
</evidence>
<proteinExistence type="predicted"/>
<dbReference type="EMBL" id="CP053985">
    <property type="protein sequence ID" value="QKH38851.1"/>
    <property type="molecule type" value="Genomic_DNA"/>
</dbReference>
<name>A0A7D4EAM3_9BURK</name>
<reference evidence="1 2" key="1">
    <citation type="submission" date="2020-05" db="EMBL/GenBank/DDBJ databases">
        <title>FDA dAtabase for Regulatory Grade micrObial Sequences (FDA-ARGOS): Supporting development and validation of Infectious Disease Dx tests.</title>
        <authorList>
            <person name="Sproer C."/>
            <person name="Gronow S."/>
            <person name="Severitt S."/>
            <person name="Schroder I."/>
            <person name="Tallon L."/>
            <person name="Sadzewicz L."/>
            <person name="Zhao X."/>
            <person name="Vavikolanu K."/>
            <person name="Mehta A."/>
            <person name="Aluvathingal J."/>
            <person name="Nadendla S."/>
            <person name="Myers T."/>
            <person name="Yan Y."/>
            <person name="Sichtig H."/>
        </authorList>
    </citation>
    <scope>NUCLEOTIDE SEQUENCE [LARGE SCALE GENOMIC DNA]</scope>
    <source>
        <strain evidence="1 2">FDAARGOS_790</strain>
    </source>
</reference>
<protein>
    <submittedName>
        <fullName evidence="1">Uncharacterized protein</fullName>
    </submittedName>
</protein>
<organism evidence="1 2">
    <name type="scientific">Achromobacter pestifer</name>
    <dbReference type="NCBI Taxonomy" id="1353889"/>
    <lineage>
        <taxon>Bacteria</taxon>
        <taxon>Pseudomonadati</taxon>
        <taxon>Pseudomonadota</taxon>
        <taxon>Betaproteobacteria</taxon>
        <taxon>Burkholderiales</taxon>
        <taxon>Alcaligenaceae</taxon>
        <taxon>Achromobacter</taxon>
    </lineage>
</organism>
<keyword evidence="2" id="KW-1185">Reference proteome</keyword>
<accession>A0A7D4EAM3</accession>
<dbReference type="Proteomes" id="UP000500970">
    <property type="component" value="Chromosome"/>
</dbReference>
<dbReference type="RefSeq" id="WP_173148558.1">
    <property type="nucleotide sequence ID" value="NZ_CP053985.1"/>
</dbReference>
<sequence length="54" mass="5765">MEDSPKQEWQAWVALVCKTHGLAVSAETQSAVARTLLRLAAVEAEIAARGDADV</sequence>
<evidence type="ECO:0000313" key="1">
    <source>
        <dbReference type="EMBL" id="QKH38851.1"/>
    </source>
</evidence>
<dbReference type="KEGG" id="apes:FOC84_29535"/>
<dbReference type="AlphaFoldDB" id="A0A7D4EAM3"/>